<evidence type="ECO:0000313" key="3">
    <source>
        <dbReference type="Proteomes" id="UP001050691"/>
    </source>
</evidence>
<protein>
    <submittedName>
        <fullName evidence="2">Uncharacterized protein</fullName>
    </submittedName>
</protein>
<dbReference type="EMBL" id="BPWL01000001">
    <property type="protein sequence ID" value="GJJ06793.1"/>
    <property type="molecule type" value="Genomic_DNA"/>
</dbReference>
<feature type="transmembrane region" description="Helical" evidence="1">
    <location>
        <begin position="373"/>
        <end position="394"/>
    </location>
</feature>
<feature type="transmembrane region" description="Helical" evidence="1">
    <location>
        <begin position="343"/>
        <end position="361"/>
    </location>
</feature>
<evidence type="ECO:0000256" key="1">
    <source>
        <dbReference type="SAM" id="Phobius"/>
    </source>
</evidence>
<reference evidence="2" key="1">
    <citation type="submission" date="2021-10" db="EMBL/GenBank/DDBJ databases">
        <title>De novo Genome Assembly of Clathrus columnatus (Basidiomycota, Fungi) Using Illumina and Nanopore Sequence Data.</title>
        <authorList>
            <person name="Ogiso-Tanaka E."/>
            <person name="Itagaki H."/>
            <person name="Hosoya T."/>
            <person name="Hosaka K."/>
        </authorList>
    </citation>
    <scope>NUCLEOTIDE SEQUENCE</scope>
    <source>
        <strain evidence="2">MO-923</strain>
    </source>
</reference>
<evidence type="ECO:0000313" key="2">
    <source>
        <dbReference type="EMBL" id="GJJ06793.1"/>
    </source>
</evidence>
<dbReference type="Proteomes" id="UP001050691">
    <property type="component" value="Unassembled WGS sequence"/>
</dbReference>
<proteinExistence type="predicted"/>
<dbReference type="PANTHER" id="PTHR35043">
    <property type="entry name" value="TRANSCRIPTION FACTOR DOMAIN-CONTAINING PROTEIN"/>
    <property type="match status" value="1"/>
</dbReference>
<keyword evidence="1" id="KW-0472">Membrane</keyword>
<organism evidence="2 3">
    <name type="scientific">Clathrus columnatus</name>
    <dbReference type="NCBI Taxonomy" id="1419009"/>
    <lineage>
        <taxon>Eukaryota</taxon>
        <taxon>Fungi</taxon>
        <taxon>Dikarya</taxon>
        <taxon>Basidiomycota</taxon>
        <taxon>Agaricomycotina</taxon>
        <taxon>Agaricomycetes</taxon>
        <taxon>Phallomycetidae</taxon>
        <taxon>Phallales</taxon>
        <taxon>Clathraceae</taxon>
        <taxon>Clathrus</taxon>
    </lineage>
</organism>
<name>A0AAV5A2D4_9AGAM</name>
<dbReference type="PANTHER" id="PTHR35043:SF7">
    <property type="entry name" value="TRANSCRIPTION FACTOR DOMAIN-CONTAINING PROTEIN"/>
    <property type="match status" value="1"/>
</dbReference>
<keyword evidence="3" id="KW-1185">Reference proteome</keyword>
<feature type="transmembrane region" description="Helical" evidence="1">
    <location>
        <begin position="216"/>
        <end position="234"/>
    </location>
</feature>
<keyword evidence="1" id="KW-0812">Transmembrane</keyword>
<keyword evidence="1" id="KW-1133">Transmembrane helix</keyword>
<comment type="caution">
    <text evidence="2">The sequence shown here is derived from an EMBL/GenBank/DDBJ whole genome shotgun (WGS) entry which is preliminary data.</text>
</comment>
<gene>
    <name evidence="2" type="ORF">Clacol_000989</name>
</gene>
<accession>A0AAV5A2D4</accession>
<dbReference type="AlphaFoldDB" id="A0AAV5A2D4"/>
<sequence length="418" mass="47731">MGGFVITDQERKPVQVLVLHSSHLNDNYFEALLLTIIKVDDNIKADLKIIVTRCLEASIAADSVSSKPRSHFGFTNDDVIDGMTAILVMAILKRVPESELLQVVLSHEEVIRLLVGYMATEGAKIAFPVIMEKYKDEITEDATWEMLEIMLRDRLRTRLRERLPEKLRGVQKTLEKDIQGRSKQDSLAKTFALVQTTWFVTQCITRRAQHLPLTEIELMACAYAALNAAIYFFWWHKPFRVDYPIMLHSEIPPTVWEVQEMPNTSTLRHILGAWLGGNIYHGDNFCGKSQVPTFHSGSLYNIQWQGALDAVGNVVAEVLTTAIFGGIHFFAWNYQFPTRVELWLWRISALMIVTIPLFFLISTFKLQGLGLTIYLYTIVSLYLIARLTILILSITSLRKLTLGSLFNVDWLTFIPHID</sequence>
<feature type="transmembrane region" description="Helical" evidence="1">
    <location>
        <begin position="310"/>
        <end position="331"/>
    </location>
</feature>